<dbReference type="CDD" id="cd03215">
    <property type="entry name" value="ABC_Carb_Monos_II"/>
    <property type="match status" value="1"/>
</dbReference>
<dbReference type="PROSITE" id="PS00211">
    <property type="entry name" value="ABC_TRANSPORTER_1"/>
    <property type="match status" value="1"/>
</dbReference>
<sequence length="504" mass="56742">MLLDMQNINKSFFGVKVLDGVNFHLGHGEVHALIGGNGAGKSTLVKMISGFHQPDEGEISIEGKRVHINSSIEAQQLGVSIIYQDPALVQDMSIAENIFLGVEPRVFGLFANHRKMKRDARDIMKSLGYMHHPGTLVRHLSLSEQHAVAIAKAISKRARILIMDEPTASLTDMERERLFLLIRSFKEEGIGIIYITHRLEELHNICDRITILRDGKHVITRDLKGLGENDVIRFMLGRELKYLFPQVTHEKGKELLSVKGLTRKPWFTNIQFQLYEGEILGFAGLVGSGRTELAKTIFGELKRDSGEVIWKGKEVRFRGPREAIQHRFGFVNRDRLGKGLFPDMNISQNLTISGLDHLHKWQFLLFKEEQDKALDAILQLSINIQGPDQKVKYLSGGNQQKVTLGRWLVADCDLYFLDEPTQSIDVGAKTEMYASIHDLVEAGKGMIIISSDLSELLGICTRILVMHEGHIVDEMTRMEATEERITQSASGMTGTPRSEAQEIE</sequence>
<organism evidence="7 8">
    <name type="scientific">Paenibacillus planticolens</name>
    <dbReference type="NCBI Taxonomy" id="2654976"/>
    <lineage>
        <taxon>Bacteria</taxon>
        <taxon>Bacillati</taxon>
        <taxon>Bacillota</taxon>
        <taxon>Bacilli</taxon>
        <taxon>Bacillales</taxon>
        <taxon>Paenibacillaceae</taxon>
        <taxon>Paenibacillus</taxon>
    </lineage>
</organism>
<evidence type="ECO:0000313" key="7">
    <source>
        <dbReference type="EMBL" id="NOV00052.1"/>
    </source>
</evidence>
<accession>A0ABX1ZME1</accession>
<dbReference type="GO" id="GO:0005524">
    <property type="term" value="F:ATP binding"/>
    <property type="evidence" value="ECO:0007669"/>
    <property type="project" value="UniProtKB-KW"/>
</dbReference>
<dbReference type="Proteomes" id="UP000618579">
    <property type="component" value="Unassembled WGS sequence"/>
</dbReference>
<gene>
    <name evidence="7" type="ORF">GC097_08490</name>
</gene>
<dbReference type="InterPro" id="IPR017871">
    <property type="entry name" value="ABC_transporter-like_CS"/>
</dbReference>
<name>A0ABX1ZME1_9BACL</name>
<dbReference type="InterPro" id="IPR050107">
    <property type="entry name" value="ABC_carbohydrate_import_ATPase"/>
</dbReference>
<dbReference type="CDD" id="cd03216">
    <property type="entry name" value="ABC_Carb_Monos_I"/>
    <property type="match status" value="1"/>
</dbReference>
<evidence type="ECO:0000256" key="5">
    <source>
        <dbReference type="SAM" id="MobiDB-lite"/>
    </source>
</evidence>
<keyword evidence="4 7" id="KW-0067">ATP-binding</keyword>
<keyword evidence="2" id="KW-0677">Repeat</keyword>
<feature type="region of interest" description="Disordered" evidence="5">
    <location>
        <begin position="482"/>
        <end position="504"/>
    </location>
</feature>
<evidence type="ECO:0000256" key="2">
    <source>
        <dbReference type="ARBA" id="ARBA00022737"/>
    </source>
</evidence>
<evidence type="ECO:0000256" key="1">
    <source>
        <dbReference type="ARBA" id="ARBA00022448"/>
    </source>
</evidence>
<dbReference type="SMART" id="SM00382">
    <property type="entry name" value="AAA"/>
    <property type="match status" value="2"/>
</dbReference>
<keyword evidence="1" id="KW-0813">Transport</keyword>
<evidence type="ECO:0000259" key="6">
    <source>
        <dbReference type="PROSITE" id="PS50893"/>
    </source>
</evidence>
<proteinExistence type="predicted"/>
<evidence type="ECO:0000256" key="3">
    <source>
        <dbReference type="ARBA" id="ARBA00022741"/>
    </source>
</evidence>
<dbReference type="SUPFAM" id="SSF52540">
    <property type="entry name" value="P-loop containing nucleoside triphosphate hydrolases"/>
    <property type="match status" value="2"/>
</dbReference>
<protein>
    <submittedName>
        <fullName evidence="7">ATP-binding cassette domain-containing protein</fullName>
    </submittedName>
</protein>
<dbReference type="EMBL" id="WHNZ01000016">
    <property type="protein sequence ID" value="NOV00052.1"/>
    <property type="molecule type" value="Genomic_DNA"/>
</dbReference>
<evidence type="ECO:0000313" key="8">
    <source>
        <dbReference type="Proteomes" id="UP000618579"/>
    </source>
</evidence>
<feature type="domain" description="ABC transporter" evidence="6">
    <location>
        <begin position="3"/>
        <end position="239"/>
    </location>
</feature>
<dbReference type="InterPro" id="IPR003593">
    <property type="entry name" value="AAA+_ATPase"/>
</dbReference>
<dbReference type="InterPro" id="IPR003439">
    <property type="entry name" value="ABC_transporter-like_ATP-bd"/>
</dbReference>
<feature type="domain" description="ABC transporter" evidence="6">
    <location>
        <begin position="250"/>
        <end position="493"/>
    </location>
</feature>
<comment type="caution">
    <text evidence="7">The sequence shown here is derived from an EMBL/GenBank/DDBJ whole genome shotgun (WGS) entry which is preliminary data.</text>
</comment>
<keyword evidence="8" id="KW-1185">Reference proteome</keyword>
<dbReference type="PROSITE" id="PS50893">
    <property type="entry name" value="ABC_TRANSPORTER_2"/>
    <property type="match status" value="2"/>
</dbReference>
<dbReference type="Pfam" id="PF00005">
    <property type="entry name" value="ABC_tran"/>
    <property type="match status" value="2"/>
</dbReference>
<feature type="compositionally biased region" description="Polar residues" evidence="5">
    <location>
        <begin position="486"/>
        <end position="498"/>
    </location>
</feature>
<reference evidence="7 8" key="1">
    <citation type="submission" date="2019-10" db="EMBL/GenBank/DDBJ databases">
        <title>Description of Paenibacillus pedi sp. nov.</title>
        <authorList>
            <person name="Carlier A."/>
            <person name="Qi S."/>
        </authorList>
    </citation>
    <scope>NUCLEOTIDE SEQUENCE [LARGE SCALE GENOMIC DNA]</scope>
    <source>
        <strain evidence="7 8">LMG 31457</strain>
    </source>
</reference>
<dbReference type="PANTHER" id="PTHR43790">
    <property type="entry name" value="CARBOHYDRATE TRANSPORT ATP-BINDING PROTEIN MG119-RELATED"/>
    <property type="match status" value="1"/>
</dbReference>
<dbReference type="InterPro" id="IPR027417">
    <property type="entry name" value="P-loop_NTPase"/>
</dbReference>
<keyword evidence="3" id="KW-0547">Nucleotide-binding</keyword>
<evidence type="ECO:0000256" key="4">
    <source>
        <dbReference type="ARBA" id="ARBA00022840"/>
    </source>
</evidence>
<dbReference type="Gene3D" id="3.40.50.300">
    <property type="entry name" value="P-loop containing nucleotide triphosphate hydrolases"/>
    <property type="match status" value="2"/>
</dbReference>
<dbReference type="PANTHER" id="PTHR43790:SF9">
    <property type="entry name" value="GALACTOFURANOSE TRANSPORTER ATP-BINDING PROTEIN YTFR"/>
    <property type="match status" value="1"/>
</dbReference>